<evidence type="ECO:0000256" key="5">
    <source>
        <dbReference type="ARBA" id="ARBA00022552"/>
    </source>
</evidence>
<comment type="function">
    <text evidence="15">Endoribonuclease that plays a central role in RNA processing and decay. Required for the maturation of 5S and 16S rRNAs and the majority of tRNAs. Also involved in the degradation of most mRNAs.</text>
</comment>
<feature type="compositionally biased region" description="Basic and acidic residues" evidence="16">
    <location>
        <begin position="577"/>
        <end position="622"/>
    </location>
</feature>
<dbReference type="GO" id="GO:0008270">
    <property type="term" value="F:zinc ion binding"/>
    <property type="evidence" value="ECO:0007669"/>
    <property type="project" value="UniProtKB-UniRule"/>
</dbReference>
<comment type="caution">
    <text evidence="18">The sequence shown here is derived from an EMBL/GenBank/DDBJ whole genome shotgun (WGS) entry which is preliminary data.</text>
</comment>
<dbReference type="Gene3D" id="3.40.1260.20">
    <property type="entry name" value="Ribonuclease E, catalytic domain"/>
    <property type="match status" value="1"/>
</dbReference>
<feature type="compositionally biased region" description="Basic and acidic residues" evidence="16">
    <location>
        <begin position="783"/>
        <end position="795"/>
    </location>
</feature>
<evidence type="ECO:0000256" key="16">
    <source>
        <dbReference type="SAM" id="MobiDB-lite"/>
    </source>
</evidence>
<feature type="compositionally biased region" description="Basic and acidic residues" evidence="16">
    <location>
        <begin position="988"/>
        <end position="1004"/>
    </location>
</feature>
<dbReference type="Pfam" id="PF00575">
    <property type="entry name" value="S1"/>
    <property type="match status" value="1"/>
</dbReference>
<keyword evidence="8 15" id="KW-0479">Metal-binding</keyword>
<dbReference type="GO" id="GO:0000049">
    <property type="term" value="F:tRNA binding"/>
    <property type="evidence" value="ECO:0007669"/>
    <property type="project" value="UniProtKB-KW"/>
</dbReference>
<dbReference type="AlphaFoldDB" id="A0A6M2BY77"/>
<dbReference type="InterPro" id="IPR019307">
    <property type="entry name" value="RNA-bd_AU-1/RNase_E/G"/>
</dbReference>
<accession>A0A6M2BY77</accession>
<feature type="compositionally biased region" description="Polar residues" evidence="16">
    <location>
        <begin position="946"/>
        <end position="967"/>
    </location>
</feature>
<dbReference type="GO" id="GO:0000287">
    <property type="term" value="F:magnesium ion binding"/>
    <property type="evidence" value="ECO:0007669"/>
    <property type="project" value="UniProtKB-UniRule"/>
</dbReference>
<dbReference type="InterPro" id="IPR048583">
    <property type="entry name" value="RNase_E_G_thioredoxin-like"/>
</dbReference>
<evidence type="ECO:0000256" key="13">
    <source>
        <dbReference type="ARBA" id="ARBA00022884"/>
    </source>
</evidence>
<comment type="subunit">
    <text evidence="15">Component of the RNA degradosome, which is a multiprotein complex involved in RNA processing and mRNA degradation. Within the RNA degradosome, RNase E assembles into a homotetramer formed by a dimer of dimers.</text>
</comment>
<keyword evidence="13 15" id="KW-0694">RNA-binding</keyword>
<feature type="compositionally biased region" description="Low complexity" evidence="16">
    <location>
        <begin position="623"/>
        <end position="635"/>
    </location>
</feature>
<feature type="region of interest" description="Disordered" evidence="16">
    <location>
        <begin position="703"/>
        <end position="873"/>
    </location>
</feature>
<evidence type="ECO:0000256" key="11">
    <source>
        <dbReference type="ARBA" id="ARBA00022801"/>
    </source>
</evidence>
<dbReference type="GO" id="GO:0019843">
    <property type="term" value="F:rRNA binding"/>
    <property type="evidence" value="ECO:0007669"/>
    <property type="project" value="UniProtKB-KW"/>
</dbReference>
<evidence type="ECO:0000256" key="6">
    <source>
        <dbReference type="ARBA" id="ARBA00022694"/>
    </source>
</evidence>
<dbReference type="GO" id="GO:0008995">
    <property type="term" value="F:ribonuclease E activity"/>
    <property type="evidence" value="ECO:0007669"/>
    <property type="project" value="UniProtKB-EC"/>
</dbReference>
<feature type="binding site" evidence="15">
    <location>
        <position position="400"/>
    </location>
    <ligand>
        <name>Zn(2+)</name>
        <dbReference type="ChEBI" id="CHEBI:29105"/>
        <note>ligand shared between dimeric partners</note>
    </ligand>
</feature>
<keyword evidence="15" id="KW-0862">Zinc</keyword>
<evidence type="ECO:0000256" key="9">
    <source>
        <dbReference type="ARBA" id="ARBA00022730"/>
    </source>
</evidence>
<keyword evidence="4 15" id="KW-0997">Cell inner membrane</keyword>
<dbReference type="GO" id="GO:0009898">
    <property type="term" value="C:cytoplasmic side of plasma membrane"/>
    <property type="evidence" value="ECO:0007669"/>
    <property type="project" value="UniProtKB-UniRule"/>
</dbReference>
<protein>
    <recommendedName>
        <fullName evidence="15">Ribonuclease E</fullName>
        <shortName evidence="15">RNase E</shortName>
        <ecNumber evidence="15">3.1.26.12</ecNumber>
    </recommendedName>
</protein>
<evidence type="ECO:0000256" key="3">
    <source>
        <dbReference type="ARBA" id="ARBA00022490"/>
    </source>
</evidence>
<comment type="cofactor">
    <cofactor evidence="15">
        <name>Mg(2+)</name>
        <dbReference type="ChEBI" id="CHEBI:18420"/>
    </cofactor>
    <text evidence="15">Binds 1 Mg(2+) ion per subunit.</text>
</comment>
<evidence type="ECO:0000256" key="8">
    <source>
        <dbReference type="ARBA" id="ARBA00022723"/>
    </source>
</evidence>
<proteinExistence type="inferred from homology"/>
<evidence type="ECO:0000259" key="17">
    <source>
        <dbReference type="PROSITE" id="PS50126"/>
    </source>
</evidence>
<dbReference type="NCBIfam" id="TIGR00757">
    <property type="entry name" value="RNaseEG"/>
    <property type="match status" value="1"/>
</dbReference>
<feature type="compositionally biased region" description="Low complexity" evidence="16">
    <location>
        <begin position="743"/>
        <end position="759"/>
    </location>
</feature>
<keyword evidence="12 15" id="KW-0460">Magnesium</keyword>
<feature type="binding site" evidence="15">
    <location>
        <position position="403"/>
    </location>
    <ligand>
        <name>Zn(2+)</name>
        <dbReference type="ChEBI" id="CHEBI:29105"/>
        <note>ligand shared between dimeric partners</note>
    </ligand>
</feature>
<evidence type="ECO:0000313" key="18">
    <source>
        <dbReference type="EMBL" id="NGY06819.1"/>
    </source>
</evidence>
<dbReference type="Pfam" id="PF20833">
    <property type="entry name" value="RNase_E_G_Thio"/>
    <property type="match status" value="1"/>
</dbReference>
<feature type="region of interest" description="Disordered" evidence="16">
    <location>
        <begin position="903"/>
        <end position="1004"/>
    </location>
</feature>
<comment type="subcellular location">
    <subcellularLocation>
        <location evidence="15">Cytoplasm</location>
    </subcellularLocation>
    <subcellularLocation>
        <location evidence="15">Cell inner membrane</location>
        <topology evidence="15">Peripheral membrane protein</topology>
        <orientation evidence="15">Cytoplasmic side</orientation>
    </subcellularLocation>
</comment>
<dbReference type="InterPro" id="IPR003029">
    <property type="entry name" value="S1_domain"/>
</dbReference>
<dbReference type="EMBL" id="JAAMOW010000011">
    <property type="protein sequence ID" value="NGY06819.1"/>
    <property type="molecule type" value="Genomic_DNA"/>
</dbReference>
<feature type="binding site" evidence="15">
    <location>
        <position position="342"/>
    </location>
    <ligand>
        <name>Mg(2+)</name>
        <dbReference type="ChEBI" id="CHEBI:18420"/>
        <note>catalytic</note>
    </ligand>
</feature>
<keyword evidence="14 15" id="KW-0472">Membrane</keyword>
<keyword evidence="7 15" id="KW-0540">Nuclease</keyword>
<evidence type="ECO:0000256" key="10">
    <source>
        <dbReference type="ARBA" id="ARBA00022759"/>
    </source>
</evidence>
<comment type="similarity">
    <text evidence="15">Belongs to the RNase E/G family. RNase E subfamily.</text>
</comment>
<keyword evidence="2 15" id="KW-1003">Cell membrane</keyword>
<dbReference type="Pfam" id="PF10150">
    <property type="entry name" value="RNase_E_G"/>
    <property type="match status" value="1"/>
</dbReference>
<keyword evidence="5 15" id="KW-0698">rRNA processing</keyword>
<dbReference type="InterPro" id="IPR012340">
    <property type="entry name" value="NA-bd_OB-fold"/>
</dbReference>
<comment type="catalytic activity">
    <reaction evidence="15">
        <text>Endonucleolytic cleavage of single-stranded RNA in A- and U-rich regions.</text>
        <dbReference type="EC" id="3.1.26.12"/>
    </reaction>
</comment>
<dbReference type="SUPFAM" id="SSF50249">
    <property type="entry name" value="Nucleic acid-binding proteins"/>
    <property type="match status" value="1"/>
</dbReference>
<feature type="region of interest" description="Disordered" evidence="16">
    <location>
        <begin position="570"/>
        <end position="682"/>
    </location>
</feature>
<reference evidence="18 19" key="1">
    <citation type="journal article" date="2014" name="Int. J. Syst. Evol. Microbiol.">
        <title>Solimonas terrae sp. nov., isolated from soil.</title>
        <authorList>
            <person name="Kim S.J."/>
            <person name="Moon J.Y."/>
            <person name="Weon H.Y."/>
            <person name="Ahn J.H."/>
            <person name="Chen W.M."/>
            <person name="Kwon S.W."/>
        </authorList>
    </citation>
    <scope>NUCLEOTIDE SEQUENCE [LARGE SCALE GENOMIC DNA]</scope>
    <source>
        <strain evidence="18 19">KIS83-12</strain>
    </source>
</reference>
<keyword evidence="11 15" id="KW-0378">Hydrolase</keyword>
<organism evidence="18 19">
    <name type="scientific">Solimonas terrae</name>
    <dbReference type="NCBI Taxonomy" id="1396819"/>
    <lineage>
        <taxon>Bacteria</taxon>
        <taxon>Pseudomonadati</taxon>
        <taxon>Pseudomonadota</taxon>
        <taxon>Gammaproteobacteria</taxon>
        <taxon>Nevskiales</taxon>
        <taxon>Nevskiaceae</taxon>
        <taxon>Solimonas</taxon>
    </lineage>
</organism>
<feature type="compositionally biased region" description="Basic residues" evidence="16">
    <location>
        <begin position="726"/>
        <end position="735"/>
    </location>
</feature>
<dbReference type="PANTHER" id="PTHR30001">
    <property type="entry name" value="RIBONUCLEASE"/>
    <property type="match status" value="1"/>
</dbReference>
<keyword evidence="19" id="KW-1185">Reference proteome</keyword>
<keyword evidence="15" id="KW-0820">tRNA-binding</keyword>
<evidence type="ECO:0000256" key="7">
    <source>
        <dbReference type="ARBA" id="ARBA00022722"/>
    </source>
</evidence>
<keyword evidence="6 15" id="KW-0819">tRNA processing</keyword>
<dbReference type="SMART" id="SM00316">
    <property type="entry name" value="S1"/>
    <property type="match status" value="1"/>
</dbReference>
<keyword evidence="3 15" id="KW-0963">Cytoplasm</keyword>
<evidence type="ECO:0000256" key="12">
    <source>
        <dbReference type="ARBA" id="ARBA00022842"/>
    </source>
</evidence>
<keyword evidence="9 15" id="KW-0699">rRNA-binding</keyword>
<dbReference type="EC" id="3.1.26.12" evidence="15"/>
<evidence type="ECO:0000313" key="19">
    <source>
        <dbReference type="Proteomes" id="UP000472676"/>
    </source>
</evidence>
<dbReference type="GO" id="GO:0006402">
    <property type="term" value="P:mRNA catabolic process"/>
    <property type="evidence" value="ECO:0007669"/>
    <property type="project" value="UniProtKB-UniRule"/>
</dbReference>
<evidence type="ECO:0000256" key="15">
    <source>
        <dbReference type="HAMAP-Rule" id="MF_00970"/>
    </source>
</evidence>
<feature type="region of interest" description="Required for zinc-mediated homotetramerization and catalytic activity" evidence="15">
    <location>
        <begin position="400"/>
        <end position="403"/>
    </location>
</feature>
<feature type="compositionally biased region" description="Low complexity" evidence="16">
    <location>
        <begin position="642"/>
        <end position="677"/>
    </location>
</feature>
<dbReference type="GO" id="GO:0006364">
    <property type="term" value="P:rRNA processing"/>
    <property type="evidence" value="ECO:0007669"/>
    <property type="project" value="UniProtKB-UniRule"/>
</dbReference>
<comment type="similarity">
    <text evidence="1">Belongs to the RNase E/G family. RNase G subfamily.</text>
</comment>
<dbReference type="GO" id="GO:0005737">
    <property type="term" value="C:cytoplasm"/>
    <property type="evidence" value="ECO:0007669"/>
    <property type="project" value="UniProtKB-SubCell"/>
</dbReference>
<evidence type="ECO:0000256" key="1">
    <source>
        <dbReference type="ARBA" id="ARBA00005663"/>
    </source>
</evidence>
<dbReference type="PANTHER" id="PTHR30001:SF1">
    <property type="entry name" value="RIBONUCLEASE E_G-LIKE PROTEIN, CHLOROPLASTIC"/>
    <property type="match status" value="1"/>
</dbReference>
<dbReference type="Gene3D" id="2.40.50.140">
    <property type="entry name" value="Nucleic acid-binding proteins"/>
    <property type="match status" value="1"/>
</dbReference>
<name>A0A6M2BY77_9GAMM</name>
<dbReference type="Proteomes" id="UP000472676">
    <property type="component" value="Unassembled WGS sequence"/>
</dbReference>
<feature type="compositionally biased region" description="Low complexity" evidence="16">
    <location>
        <begin position="903"/>
        <end position="917"/>
    </location>
</feature>
<feature type="compositionally biased region" description="Low complexity" evidence="16">
    <location>
        <begin position="841"/>
        <end position="856"/>
    </location>
</feature>
<keyword evidence="10 15" id="KW-0255">Endonuclease</keyword>
<dbReference type="CDD" id="cd04453">
    <property type="entry name" value="S1_RNase_E"/>
    <property type="match status" value="1"/>
</dbReference>
<evidence type="ECO:0000256" key="4">
    <source>
        <dbReference type="ARBA" id="ARBA00022519"/>
    </source>
</evidence>
<evidence type="ECO:0000256" key="14">
    <source>
        <dbReference type="ARBA" id="ARBA00023136"/>
    </source>
</evidence>
<gene>
    <name evidence="15" type="primary">rne</name>
    <name evidence="18" type="ORF">G7Y85_18755</name>
</gene>
<sequence>MKRILINATQREELRVAIVDGQKLQDLDIETAAREQKKGNVYKGRITRVEPSLEACFIEYGAERHGFLPVKEIARNYFKEGKSGGNLREQLEEGQEIIVQVEKEERGNKGAALTTFVSLAGRYLVLMPNNPKAGGVSRRAEGDEREEAKEVLDKLEIPNGMGVIIRSNGVGRTLEEIQWDANYLAEIWAAIEKAAAERKGAFLIYQENNIILRALRDYLRADIGEVVIDNAEVYEQARTHMEHVSPQNLARLKLYKDEIPLFSRYQIESQIELAHERNVRLPSGGSIVIDPSEALTAIDINSAKATGGGSIEDTAFNTNLEAADEIARQLRLRDLGGLIVIDFIDMNSTKNQREVERRLEAAVEMDRARIQIGKISRFGLLELSRQRLRPSLGEHTQIACPRCAGRGHIRSVESMALSVLRLIEEEAMKDRTGRVIAQLPVDVGTYLLNEKRLAVREIEARYRTYITLIPNPTLQTPNYEIKRVRADFLQLDGNNSSSYQLAQDFDAKSQEELGKSNVAVQRTLAEPAVKQILPSSPAPIVVQQPVQVVMQPAAVGESIWTKLMRLLGFGPRPAQPEIRETAPAKSPRRDGRRDERRGSGGRDQQRRDGSRGEGRQGQRERGAQQPRPQQNAPRNAPKPDAQRTAQQPRNQQQPAAARNNPPARNNAAAAATPTATPVLRPEPDAATAVLAVNDAATEATSVVANGATANAEAPRNGEAREGGARTGRRRRRGGRDRRERAEAANASKDAAATPATEADSGPESSDAAEAAVVVAAAQVAESTEGRELAGDDSSRDATPQRSERAERTETQLPLLREIPRETEIAAANATDPAPTPVENDAPTASEAPAVEAVAETGDTSAGTEDRADAETGAAAVETAALAVEAPAASEAVGVTVSDVEAEAPAAAAPESLAASAVEAERAPIDSPAVTEAPSREAGPAVAVAQASESPQSIDASDSPTAPTSPQFRASAPAADYFKLFEQATAQQKADKPAETSSQDEHKPA</sequence>
<feature type="compositionally biased region" description="Low complexity" evidence="16">
    <location>
        <begin position="767"/>
        <end position="781"/>
    </location>
</feature>
<dbReference type="RefSeq" id="WP_166261136.1">
    <property type="nucleotide sequence ID" value="NZ_JAAMOW010000011.1"/>
</dbReference>
<evidence type="ECO:0000256" key="2">
    <source>
        <dbReference type="ARBA" id="ARBA00022475"/>
    </source>
</evidence>
<feature type="domain" description="S1 motif" evidence="17">
    <location>
        <begin position="39"/>
        <end position="116"/>
    </location>
</feature>
<dbReference type="InterPro" id="IPR004659">
    <property type="entry name" value="RNase_E/G"/>
</dbReference>
<dbReference type="PROSITE" id="PS50126">
    <property type="entry name" value="S1"/>
    <property type="match status" value="1"/>
</dbReference>
<feature type="binding site" evidence="15">
    <location>
        <position position="299"/>
    </location>
    <ligand>
        <name>Mg(2+)</name>
        <dbReference type="ChEBI" id="CHEBI:18420"/>
        <note>catalytic</note>
    </ligand>
</feature>
<comment type="cofactor">
    <cofactor evidence="15">
        <name>Zn(2+)</name>
        <dbReference type="ChEBI" id="CHEBI:29105"/>
    </cofactor>
    <text evidence="15">Binds 2 Zn(2+) ions per homotetramer.</text>
</comment>
<dbReference type="GO" id="GO:0008033">
    <property type="term" value="P:tRNA processing"/>
    <property type="evidence" value="ECO:0007669"/>
    <property type="project" value="UniProtKB-UniRule"/>
</dbReference>
<dbReference type="HAMAP" id="MF_00970">
    <property type="entry name" value="RNase_E"/>
    <property type="match status" value="1"/>
</dbReference>
<dbReference type="InterPro" id="IPR028878">
    <property type="entry name" value="RNase_E"/>
</dbReference>